<keyword evidence="5" id="KW-1185">Reference proteome</keyword>
<dbReference type="Proteomes" id="UP000655868">
    <property type="component" value="Unassembled WGS sequence"/>
</dbReference>
<dbReference type="EMBL" id="JAEMNV010000004">
    <property type="protein sequence ID" value="MBJ8340313.1"/>
    <property type="molecule type" value="Genomic_DNA"/>
</dbReference>
<proteinExistence type="predicted"/>
<dbReference type="Pfam" id="PF00440">
    <property type="entry name" value="TetR_N"/>
    <property type="match status" value="1"/>
</dbReference>
<sequence>MTSARKRLDPEQRREQLLTIGARLFAGRPYEDVWIEEVAELAGVSRGLMYHYFPTKRDFFAAIIRLSAEKLLASTEVDPELPIADQVAAGLDAYIDFVVDNPHHVMAVNRGALSGEKDIREIVEWELGVLQQRIVEAVGLQGHSKDVATIAVRGWLVFTRAVCVDWVESRAVTRDELRELCLRTLAGALGPSVPLDEPPH</sequence>
<keyword evidence="1 2" id="KW-0238">DNA-binding</keyword>
<dbReference type="GO" id="GO:0003700">
    <property type="term" value="F:DNA-binding transcription factor activity"/>
    <property type="evidence" value="ECO:0007669"/>
    <property type="project" value="TreeGrafter"/>
</dbReference>
<dbReference type="PANTHER" id="PTHR30055:SF174">
    <property type="entry name" value="TRANSCRIPTIONAL REGULATORY PROTEIN (PROBABLY TETR-FAMILY)-RELATED"/>
    <property type="match status" value="1"/>
</dbReference>
<evidence type="ECO:0000256" key="1">
    <source>
        <dbReference type="ARBA" id="ARBA00023125"/>
    </source>
</evidence>
<dbReference type="InterPro" id="IPR050109">
    <property type="entry name" value="HTH-type_TetR-like_transc_reg"/>
</dbReference>
<dbReference type="InterPro" id="IPR009057">
    <property type="entry name" value="Homeodomain-like_sf"/>
</dbReference>
<dbReference type="Gene3D" id="1.10.357.10">
    <property type="entry name" value="Tetracycline Repressor, domain 2"/>
    <property type="match status" value="1"/>
</dbReference>
<feature type="DNA-binding region" description="H-T-H motif" evidence="2">
    <location>
        <begin position="34"/>
        <end position="53"/>
    </location>
</feature>
<comment type="caution">
    <text evidence="4">The sequence shown here is derived from an EMBL/GenBank/DDBJ whole genome shotgun (WGS) entry which is preliminary data.</text>
</comment>
<reference evidence="4" key="1">
    <citation type="submission" date="2020-12" db="EMBL/GenBank/DDBJ databases">
        <title>Antrihabitans popcorni sp. nov. and Antrihabitans auranticaus sp. nov., isolated from a larva cave.</title>
        <authorList>
            <person name="Lee S.D."/>
            <person name="Kim I.S."/>
        </authorList>
    </citation>
    <scope>NUCLEOTIDE SEQUENCE</scope>
    <source>
        <strain evidence="4">YC3-6</strain>
    </source>
</reference>
<dbReference type="RefSeq" id="WP_199705105.1">
    <property type="nucleotide sequence ID" value="NZ_JAEMNV010000004.1"/>
</dbReference>
<evidence type="ECO:0000313" key="5">
    <source>
        <dbReference type="Proteomes" id="UP000655868"/>
    </source>
</evidence>
<protein>
    <submittedName>
        <fullName evidence="4">TetR/AcrR family transcriptional regulator</fullName>
    </submittedName>
</protein>
<evidence type="ECO:0000256" key="2">
    <source>
        <dbReference type="PROSITE-ProRule" id="PRU00335"/>
    </source>
</evidence>
<dbReference type="PRINTS" id="PR00455">
    <property type="entry name" value="HTHTETR"/>
</dbReference>
<dbReference type="PROSITE" id="PS50977">
    <property type="entry name" value="HTH_TETR_2"/>
    <property type="match status" value="1"/>
</dbReference>
<dbReference type="SUPFAM" id="SSF46689">
    <property type="entry name" value="Homeodomain-like"/>
    <property type="match status" value="1"/>
</dbReference>
<name>A0A934NS47_9NOCA</name>
<accession>A0A934NS47</accession>
<organism evidence="4 5">
    <name type="scientific">Antrihabitans stalagmiti</name>
    <dbReference type="NCBI Taxonomy" id="2799499"/>
    <lineage>
        <taxon>Bacteria</taxon>
        <taxon>Bacillati</taxon>
        <taxon>Actinomycetota</taxon>
        <taxon>Actinomycetes</taxon>
        <taxon>Mycobacteriales</taxon>
        <taxon>Nocardiaceae</taxon>
        <taxon>Antrihabitans</taxon>
    </lineage>
</organism>
<dbReference type="AlphaFoldDB" id="A0A934NS47"/>
<feature type="domain" description="HTH tetR-type" evidence="3">
    <location>
        <begin position="11"/>
        <end position="71"/>
    </location>
</feature>
<dbReference type="InterPro" id="IPR001647">
    <property type="entry name" value="HTH_TetR"/>
</dbReference>
<dbReference type="GO" id="GO:0000976">
    <property type="term" value="F:transcription cis-regulatory region binding"/>
    <property type="evidence" value="ECO:0007669"/>
    <property type="project" value="TreeGrafter"/>
</dbReference>
<evidence type="ECO:0000259" key="3">
    <source>
        <dbReference type="PROSITE" id="PS50977"/>
    </source>
</evidence>
<evidence type="ECO:0000313" key="4">
    <source>
        <dbReference type="EMBL" id="MBJ8340313.1"/>
    </source>
</evidence>
<dbReference type="PANTHER" id="PTHR30055">
    <property type="entry name" value="HTH-TYPE TRANSCRIPTIONAL REGULATOR RUTR"/>
    <property type="match status" value="1"/>
</dbReference>
<gene>
    <name evidence="4" type="ORF">JGU71_15585</name>
</gene>